<evidence type="ECO:0000313" key="1">
    <source>
        <dbReference type="EMBL" id="PIN17649.1"/>
    </source>
</evidence>
<dbReference type="EMBL" id="NKXS01001626">
    <property type="protein sequence ID" value="PIN17649.1"/>
    <property type="molecule type" value="Genomic_DNA"/>
</dbReference>
<sequence>MALGYKAKFRKPRTLCISSLHYFSLVPTCLLGRLMSLDLKDALFFSLCLIVFRRVVWRVSTILPFR</sequence>
<comment type="caution">
    <text evidence="1">The sequence shown here is derived from an EMBL/GenBank/DDBJ whole genome shotgun (WGS) entry which is preliminary data.</text>
</comment>
<reference evidence="2" key="1">
    <citation type="journal article" date="2018" name="Gigascience">
        <title>Genome assembly of the Pink Ipe (Handroanthus impetiginosus, Bignoniaceae), a highly valued, ecologically keystone Neotropical timber forest tree.</title>
        <authorList>
            <person name="Silva-Junior O.B."/>
            <person name="Grattapaglia D."/>
            <person name="Novaes E."/>
            <person name="Collevatti R.G."/>
        </authorList>
    </citation>
    <scope>NUCLEOTIDE SEQUENCE [LARGE SCALE GENOMIC DNA]</scope>
    <source>
        <strain evidence="2">cv. UFG-1</strain>
    </source>
</reference>
<organism evidence="1 2">
    <name type="scientific">Handroanthus impetiginosus</name>
    <dbReference type="NCBI Taxonomy" id="429701"/>
    <lineage>
        <taxon>Eukaryota</taxon>
        <taxon>Viridiplantae</taxon>
        <taxon>Streptophyta</taxon>
        <taxon>Embryophyta</taxon>
        <taxon>Tracheophyta</taxon>
        <taxon>Spermatophyta</taxon>
        <taxon>Magnoliopsida</taxon>
        <taxon>eudicotyledons</taxon>
        <taxon>Gunneridae</taxon>
        <taxon>Pentapetalae</taxon>
        <taxon>asterids</taxon>
        <taxon>lamiids</taxon>
        <taxon>Lamiales</taxon>
        <taxon>Bignoniaceae</taxon>
        <taxon>Crescentiina</taxon>
        <taxon>Tabebuia alliance</taxon>
        <taxon>Handroanthus</taxon>
    </lineage>
</organism>
<dbReference type="AlphaFoldDB" id="A0A2G9HJE6"/>
<name>A0A2G9HJE6_9LAMI</name>
<keyword evidence="2" id="KW-1185">Reference proteome</keyword>
<accession>A0A2G9HJE6</accession>
<proteinExistence type="predicted"/>
<gene>
    <name evidence="1" type="ORF">CDL12_09682</name>
</gene>
<protein>
    <submittedName>
        <fullName evidence="1">Uncharacterized protein</fullName>
    </submittedName>
</protein>
<evidence type="ECO:0000313" key="2">
    <source>
        <dbReference type="Proteomes" id="UP000231279"/>
    </source>
</evidence>
<dbReference type="Proteomes" id="UP000231279">
    <property type="component" value="Unassembled WGS sequence"/>
</dbReference>